<dbReference type="InterPro" id="IPR036390">
    <property type="entry name" value="WH_DNA-bd_sf"/>
</dbReference>
<name>H6L9F1_SAPGL</name>
<dbReference type="eggNOG" id="COG1846">
    <property type="taxonomic scope" value="Bacteria"/>
</dbReference>
<dbReference type="EMBL" id="CP002831">
    <property type="protein sequence ID" value="AFC25427.1"/>
    <property type="molecule type" value="Genomic_DNA"/>
</dbReference>
<gene>
    <name evidence="2" type="ordered locus">SGRA_2699</name>
</gene>
<dbReference type="KEGG" id="sgn:SGRA_2699"/>
<dbReference type="AlphaFoldDB" id="H6L9F1"/>
<accession>H6L9F1</accession>
<dbReference type="HOGENOM" id="CLU_105055_0_0_10"/>
<dbReference type="InterPro" id="IPR000835">
    <property type="entry name" value="HTH_MarR-typ"/>
</dbReference>
<evidence type="ECO:0000259" key="1">
    <source>
        <dbReference type="PROSITE" id="PS50995"/>
    </source>
</evidence>
<dbReference type="GO" id="GO:0006950">
    <property type="term" value="P:response to stress"/>
    <property type="evidence" value="ECO:0007669"/>
    <property type="project" value="TreeGrafter"/>
</dbReference>
<protein>
    <submittedName>
        <fullName evidence="2">Transcriptional regulator</fullName>
    </submittedName>
</protein>
<dbReference type="InterPro" id="IPR039422">
    <property type="entry name" value="MarR/SlyA-like"/>
</dbReference>
<dbReference type="InterPro" id="IPR036388">
    <property type="entry name" value="WH-like_DNA-bd_sf"/>
</dbReference>
<dbReference type="OrthoDB" id="961069at2"/>
<sequence>MMKYDQLIRLLPYLAAFEEEGPKADWTAKDFAYWILEQDIEVDNVTELEPAMPLQGDLAAQITQLVTLNYKYLRFYLKKKFKDEPISTIDEFGFLASLLVDGTMQKKQLIDKNTMEFSSGMEIIRRLKRGQFISSRPDPSDGRAKLVSLTQKGEALIMQLLPQMGQLGQLAIAPLSPKEQQQLHYLLQKLNVYHNPIFYQAHQEDMQAILAEKLGE</sequence>
<reference evidence="2 3" key="1">
    <citation type="journal article" date="2012" name="Stand. Genomic Sci.">
        <title>Complete genome sequencing and analysis of Saprospira grandis str. Lewin, a predatory marine bacterium.</title>
        <authorList>
            <person name="Saw J.H."/>
            <person name="Yuryev A."/>
            <person name="Kanbe M."/>
            <person name="Hou S."/>
            <person name="Young A.G."/>
            <person name="Aizawa S."/>
            <person name="Alam M."/>
        </authorList>
    </citation>
    <scope>NUCLEOTIDE SEQUENCE [LARGE SCALE GENOMIC DNA]</scope>
    <source>
        <strain evidence="2 3">Lewin</strain>
    </source>
</reference>
<dbReference type="PANTHER" id="PTHR33164:SF95">
    <property type="entry name" value="TRANSCRIPTIONAL REGULATOR"/>
    <property type="match status" value="1"/>
</dbReference>
<feature type="domain" description="HTH marR-type" evidence="1">
    <location>
        <begin position="59"/>
        <end position="192"/>
    </location>
</feature>
<dbReference type="RefSeq" id="WP_015693037.1">
    <property type="nucleotide sequence ID" value="NC_016940.1"/>
</dbReference>
<keyword evidence="3" id="KW-1185">Reference proteome</keyword>
<evidence type="ECO:0000313" key="3">
    <source>
        <dbReference type="Proteomes" id="UP000007519"/>
    </source>
</evidence>
<organism evidence="2 3">
    <name type="scientific">Saprospira grandis (strain Lewin)</name>
    <dbReference type="NCBI Taxonomy" id="984262"/>
    <lineage>
        <taxon>Bacteria</taxon>
        <taxon>Pseudomonadati</taxon>
        <taxon>Bacteroidota</taxon>
        <taxon>Saprospiria</taxon>
        <taxon>Saprospirales</taxon>
        <taxon>Saprospiraceae</taxon>
        <taxon>Saprospira</taxon>
    </lineage>
</organism>
<dbReference type="PROSITE" id="PS50995">
    <property type="entry name" value="HTH_MARR_2"/>
    <property type="match status" value="1"/>
</dbReference>
<dbReference type="PANTHER" id="PTHR33164">
    <property type="entry name" value="TRANSCRIPTIONAL REGULATOR, MARR FAMILY"/>
    <property type="match status" value="1"/>
</dbReference>
<dbReference type="SMART" id="SM00347">
    <property type="entry name" value="HTH_MARR"/>
    <property type="match status" value="1"/>
</dbReference>
<proteinExistence type="predicted"/>
<evidence type="ECO:0000313" key="2">
    <source>
        <dbReference type="EMBL" id="AFC25427.1"/>
    </source>
</evidence>
<dbReference type="PRINTS" id="PR00598">
    <property type="entry name" value="HTHMARR"/>
</dbReference>
<dbReference type="GO" id="GO:0003700">
    <property type="term" value="F:DNA-binding transcription factor activity"/>
    <property type="evidence" value="ECO:0007669"/>
    <property type="project" value="InterPro"/>
</dbReference>
<dbReference type="STRING" id="984262.SGRA_2699"/>
<dbReference type="SUPFAM" id="SSF46785">
    <property type="entry name" value="Winged helix' DNA-binding domain"/>
    <property type="match status" value="1"/>
</dbReference>
<dbReference type="Gene3D" id="1.10.10.10">
    <property type="entry name" value="Winged helix-like DNA-binding domain superfamily/Winged helix DNA-binding domain"/>
    <property type="match status" value="1"/>
</dbReference>
<dbReference type="Proteomes" id="UP000007519">
    <property type="component" value="Chromosome"/>
</dbReference>